<keyword evidence="3" id="KW-1185">Reference proteome</keyword>
<name>A0A975PNX7_9RHOB</name>
<keyword evidence="1" id="KW-0732">Signal</keyword>
<evidence type="ECO:0000256" key="1">
    <source>
        <dbReference type="SAM" id="SignalP"/>
    </source>
</evidence>
<evidence type="ECO:0008006" key="4">
    <source>
        <dbReference type="Google" id="ProtNLM"/>
    </source>
</evidence>
<feature type="chain" id="PRO_5037563110" description="Curlin associated repeat-containing protein" evidence="1">
    <location>
        <begin position="22"/>
        <end position="466"/>
    </location>
</feature>
<dbReference type="KEGG" id="sual:KDD17_07510"/>
<evidence type="ECO:0000313" key="3">
    <source>
        <dbReference type="Proteomes" id="UP000683291"/>
    </source>
</evidence>
<feature type="signal peptide" evidence="1">
    <location>
        <begin position="1"/>
        <end position="21"/>
    </location>
</feature>
<dbReference type="AlphaFoldDB" id="A0A975PNX7"/>
<accession>A0A975PNX7</accession>
<proteinExistence type="predicted"/>
<dbReference type="RefSeq" id="WP_212705973.1">
    <property type="nucleotide sequence ID" value="NZ_CP073581.1"/>
</dbReference>
<sequence length="466" mass="48719">MNRRSVILFASCAFAATSAQAQSNRDNDVLINQIGSDNSAIITQAGIRNLAGSDADPMLQDGIYNALTISQTGTDNTIGLTLPGILQIGRRNTPGIFNTIDLLQNSDENAVGSIEQISEGSVVNGANALTVIQQNGDRNLLRAVRQVQESGEAAQRASVTMTGADNIIDRVEQRSNDTGREGPNEIDVNILGSNNGRLALSGFAAEPSLADSSIVQEADTVDPGIYGNKIILDIIGDDNRFGLRQGGRMNDMGRLVLNGNRNQIGFRQDGTENNIQMAVVEGDDNEIGIDQIVTNIAQVDLIGLSNANRIYAFQQGTNMLEVRIEGDTNTLRTRQDYLSGTGGDNDATVTMTGNLNFADLEQLGDNVFSLAIAGDRNNAGGPFSGAAASGALTPGVFSQIGAGNVFSGVVTGSDNLMAAAQTGNANTITALVAGDSNQAAFVQMGNANIAFLDQNGSGNVAGVYQN</sequence>
<dbReference type="EMBL" id="CP073581">
    <property type="protein sequence ID" value="QUJ77780.1"/>
    <property type="molecule type" value="Genomic_DNA"/>
</dbReference>
<protein>
    <recommendedName>
        <fullName evidence="4">Curlin associated repeat-containing protein</fullName>
    </recommendedName>
</protein>
<organism evidence="2 3">
    <name type="scientific">Sulfitobacter albidus</name>
    <dbReference type="NCBI Taxonomy" id="2829501"/>
    <lineage>
        <taxon>Bacteria</taxon>
        <taxon>Pseudomonadati</taxon>
        <taxon>Pseudomonadota</taxon>
        <taxon>Alphaproteobacteria</taxon>
        <taxon>Rhodobacterales</taxon>
        <taxon>Roseobacteraceae</taxon>
        <taxon>Sulfitobacter</taxon>
    </lineage>
</organism>
<dbReference type="Proteomes" id="UP000683291">
    <property type="component" value="Chromosome 1"/>
</dbReference>
<gene>
    <name evidence="2" type="ORF">KDD17_07510</name>
</gene>
<reference evidence="2" key="1">
    <citation type="submission" date="2021-04" db="EMBL/GenBank/DDBJ databases">
        <title>Complete genome sequence for Sulfitobacter sp. strain JK7-1.</title>
        <authorList>
            <person name="Park S.-J."/>
        </authorList>
    </citation>
    <scope>NUCLEOTIDE SEQUENCE</scope>
    <source>
        <strain evidence="2">JK7-1</strain>
    </source>
</reference>
<evidence type="ECO:0000313" key="2">
    <source>
        <dbReference type="EMBL" id="QUJ77780.1"/>
    </source>
</evidence>